<evidence type="ECO:0000259" key="1">
    <source>
        <dbReference type="Pfam" id="PF01881"/>
    </source>
</evidence>
<organism evidence="2 3">
    <name type="scientific">Flammeovirga aprica JL-4</name>
    <dbReference type="NCBI Taxonomy" id="694437"/>
    <lineage>
        <taxon>Bacteria</taxon>
        <taxon>Pseudomonadati</taxon>
        <taxon>Bacteroidota</taxon>
        <taxon>Cytophagia</taxon>
        <taxon>Cytophagales</taxon>
        <taxon>Flammeovirgaceae</taxon>
        <taxon>Flammeovirga</taxon>
    </lineage>
</organism>
<reference evidence="2 3" key="1">
    <citation type="submission" date="2020-04" db="EMBL/GenBank/DDBJ databases">
        <title>Flammeovirga sp. SR4, a novel species isolated from seawater.</title>
        <authorList>
            <person name="Wang X."/>
        </authorList>
    </citation>
    <scope>NUCLEOTIDE SEQUENCE [LARGE SCALE GENOMIC DNA]</scope>
    <source>
        <strain evidence="2 3">ATCC 23126</strain>
    </source>
</reference>
<dbReference type="EMBL" id="JABANE010000067">
    <property type="protein sequence ID" value="NME70544.1"/>
    <property type="molecule type" value="Genomic_DNA"/>
</dbReference>
<dbReference type="InterPro" id="IPR049435">
    <property type="entry name" value="Cas_Cas6_C"/>
</dbReference>
<protein>
    <recommendedName>
        <fullName evidence="1">CRISPR associated protein Cas6 C-terminal domain-containing protein</fullName>
    </recommendedName>
</protein>
<dbReference type="CDD" id="cd21140">
    <property type="entry name" value="Cas6_I-like"/>
    <property type="match status" value="1"/>
</dbReference>
<sequence length="264" mass="30554">MHKQLKLRCITENAKLTYNFPTVIGNIVNKKISEVDPELGKKLHKGGIKYGNGHSAKLFIARLRPLNYSTLEHCIQVKGYEYVLDVRFYDPNLSKAFNKAILLEETFYLADKYGTKVFKIVGEKNMKVPHFSNKMKYKLRSPSSLSEKKKDEKKGRVIRPNEPIFIEKLQDHFLRKTDILYQFGVKDEGMEEGIEDLRFSLIGNKIKEKRLYFTPSSSEKAVGIKGYEYDFELVAPIPIQKLIYYGGFMENTARGFGYLDVLQN</sequence>
<dbReference type="Proteomes" id="UP000576082">
    <property type="component" value="Unassembled WGS sequence"/>
</dbReference>
<evidence type="ECO:0000313" key="2">
    <source>
        <dbReference type="EMBL" id="NME70544.1"/>
    </source>
</evidence>
<dbReference type="InterPro" id="IPR045747">
    <property type="entry name" value="CRISPR-assoc_prot_Cas6_N_sf"/>
</dbReference>
<evidence type="ECO:0000313" key="3">
    <source>
        <dbReference type="Proteomes" id="UP000576082"/>
    </source>
</evidence>
<gene>
    <name evidence="2" type="ORF">HHU12_21390</name>
</gene>
<dbReference type="Gene3D" id="3.30.70.1890">
    <property type="match status" value="1"/>
</dbReference>
<dbReference type="RefSeq" id="WP_169658777.1">
    <property type="nucleotide sequence ID" value="NZ_JABANE010000067.1"/>
</dbReference>
<feature type="domain" description="CRISPR associated protein Cas6 C-terminal" evidence="1">
    <location>
        <begin position="127"/>
        <end position="261"/>
    </location>
</feature>
<dbReference type="AlphaFoldDB" id="A0A7X9XBE4"/>
<keyword evidence="3" id="KW-1185">Reference proteome</keyword>
<name>A0A7X9XBE4_9BACT</name>
<accession>A0A7X9XBE4</accession>
<dbReference type="Gene3D" id="3.30.70.1900">
    <property type="match status" value="1"/>
</dbReference>
<dbReference type="Pfam" id="PF01881">
    <property type="entry name" value="Cas_Cas6_C"/>
    <property type="match status" value="1"/>
</dbReference>
<comment type="caution">
    <text evidence="2">The sequence shown here is derived from an EMBL/GenBank/DDBJ whole genome shotgun (WGS) entry which is preliminary data.</text>
</comment>
<proteinExistence type="predicted"/>